<dbReference type="Proteomes" id="UP000325333">
    <property type="component" value="Unassembled WGS sequence"/>
</dbReference>
<sequence length="138" mass="14091">MYKVNGLPHFVDIHGQNFARAQTLPQNASADGNGGGIELSGINGAVEAVARVNTAVTIADTKALTIKLQHSADGSAWSDLGTVYTLTASGGNGALAAGTELGRFALPSTVRRFVKAVITTTDAAAAGKVDVIPAYLPR</sequence>
<name>A0A5B0L087_9PROT</name>
<evidence type="ECO:0000313" key="2">
    <source>
        <dbReference type="Proteomes" id="UP000325333"/>
    </source>
</evidence>
<reference evidence="1 2" key="1">
    <citation type="submission" date="2019-07" db="EMBL/GenBank/DDBJ databases">
        <title>Genome sequencing of the stress-tolerant strain Azospirillum brasilense Az19.</title>
        <authorList>
            <person name="Maroniche G.A."/>
            <person name="Garcia J.E."/>
            <person name="Pagnussat L."/>
            <person name="Amenta M."/>
            <person name="Creus C.M."/>
        </authorList>
    </citation>
    <scope>NUCLEOTIDE SEQUENCE [LARGE SCALE GENOMIC DNA]</scope>
    <source>
        <strain evidence="1 2">Az19</strain>
    </source>
</reference>
<dbReference type="AlphaFoldDB" id="A0A5B0L087"/>
<dbReference type="EMBL" id="VEWN01000002">
    <property type="protein sequence ID" value="KAA1057160.1"/>
    <property type="molecule type" value="Genomic_DNA"/>
</dbReference>
<evidence type="ECO:0000313" key="1">
    <source>
        <dbReference type="EMBL" id="KAA1057160.1"/>
    </source>
</evidence>
<dbReference type="Pfam" id="PF21190">
    <property type="entry name" value="Bbp16"/>
    <property type="match status" value="1"/>
</dbReference>
<comment type="caution">
    <text evidence="1">The sequence shown here is derived from an EMBL/GenBank/DDBJ whole genome shotgun (WGS) entry which is preliminary data.</text>
</comment>
<accession>A0A5B0L087</accession>
<dbReference type="InterPro" id="IPR048922">
    <property type="entry name" value="Bbp16"/>
</dbReference>
<evidence type="ECO:0008006" key="3">
    <source>
        <dbReference type="Google" id="ProtNLM"/>
    </source>
</evidence>
<gene>
    <name evidence="1" type="ORF">FH063_001328</name>
</gene>
<protein>
    <recommendedName>
        <fullName evidence="3">F5/8 type C domain-containing protein</fullName>
    </recommendedName>
</protein>
<proteinExistence type="predicted"/>
<dbReference type="Gene3D" id="2.60.120.1110">
    <property type="match status" value="1"/>
</dbReference>
<dbReference type="RefSeq" id="WP_149648845.1">
    <property type="nucleotide sequence ID" value="NZ_VEWN01000002.1"/>
</dbReference>
<organism evidence="1 2">
    <name type="scientific">Azospirillum argentinense</name>
    <dbReference type="NCBI Taxonomy" id="2970906"/>
    <lineage>
        <taxon>Bacteria</taxon>
        <taxon>Pseudomonadati</taxon>
        <taxon>Pseudomonadota</taxon>
        <taxon>Alphaproteobacteria</taxon>
        <taxon>Rhodospirillales</taxon>
        <taxon>Azospirillaceae</taxon>
        <taxon>Azospirillum</taxon>
    </lineage>
</organism>